<feature type="compositionally biased region" description="Low complexity" evidence="1">
    <location>
        <begin position="45"/>
        <end position="59"/>
    </location>
</feature>
<feature type="non-terminal residue" evidence="2">
    <location>
        <position position="1"/>
    </location>
</feature>
<feature type="compositionally biased region" description="Basic residues" evidence="1">
    <location>
        <begin position="22"/>
        <end position="41"/>
    </location>
</feature>
<dbReference type="EMBL" id="CADCTN010000176">
    <property type="protein sequence ID" value="CAA9257494.1"/>
    <property type="molecule type" value="Genomic_DNA"/>
</dbReference>
<feature type="compositionally biased region" description="Pro residues" evidence="1">
    <location>
        <begin position="100"/>
        <end position="119"/>
    </location>
</feature>
<evidence type="ECO:0000313" key="2">
    <source>
        <dbReference type="EMBL" id="CAA9257494.1"/>
    </source>
</evidence>
<feature type="compositionally biased region" description="Basic and acidic residues" evidence="1">
    <location>
        <begin position="170"/>
        <end position="180"/>
    </location>
</feature>
<feature type="compositionally biased region" description="Basic residues" evidence="1">
    <location>
        <begin position="122"/>
        <end position="149"/>
    </location>
</feature>
<name>A0A6J4IRI3_9ACTN</name>
<proteinExistence type="predicted"/>
<accession>A0A6J4IRI3</accession>
<feature type="compositionally biased region" description="Basic and acidic residues" evidence="1">
    <location>
        <begin position="1"/>
        <end position="13"/>
    </location>
</feature>
<dbReference type="AlphaFoldDB" id="A0A6J4IRI3"/>
<protein>
    <submittedName>
        <fullName evidence="2">Uncharacterized protein</fullName>
    </submittedName>
</protein>
<evidence type="ECO:0000256" key="1">
    <source>
        <dbReference type="SAM" id="MobiDB-lite"/>
    </source>
</evidence>
<organism evidence="2">
    <name type="scientific">uncultured Blastococcus sp</name>
    <dbReference type="NCBI Taxonomy" id="217144"/>
    <lineage>
        <taxon>Bacteria</taxon>
        <taxon>Bacillati</taxon>
        <taxon>Actinomycetota</taxon>
        <taxon>Actinomycetes</taxon>
        <taxon>Geodermatophilales</taxon>
        <taxon>Geodermatophilaceae</taxon>
        <taxon>Blastococcus</taxon>
        <taxon>environmental samples</taxon>
    </lineage>
</organism>
<feature type="region of interest" description="Disordered" evidence="1">
    <location>
        <begin position="1"/>
        <end position="222"/>
    </location>
</feature>
<feature type="compositionally biased region" description="Basic residues" evidence="1">
    <location>
        <begin position="204"/>
        <end position="216"/>
    </location>
</feature>
<reference evidence="2" key="1">
    <citation type="submission" date="2020-02" db="EMBL/GenBank/DDBJ databases">
        <authorList>
            <person name="Meier V. D."/>
        </authorList>
    </citation>
    <scope>NUCLEOTIDE SEQUENCE</scope>
    <source>
        <strain evidence="2">AVDCRST_MAG52</strain>
    </source>
</reference>
<gene>
    <name evidence="2" type="ORF">AVDCRST_MAG52-2460</name>
</gene>
<sequence length="222" mass="24317">GADDDPAGRRPDRGLPPARATAGRRRRPRGHRPRSDRRRVRRPVDGPARGAPPARLGGADSLGRRRTPGGGTGPVAGAGSTLPSAVCPRRDRRRRTRLPLPQPSGDPPLPRPSPGPRSPGPGRRRVRRHARRRRAHRGHGSTRRIRRPLRAASAGAALPPRFRPGRQRHAPGDGHGAGRDRRARGGTSPRARRTRPGRFDRRPGTRGRPAHRRPRARSAAWL</sequence>
<feature type="non-terminal residue" evidence="2">
    <location>
        <position position="222"/>
    </location>
</feature>